<evidence type="ECO:0000313" key="12">
    <source>
        <dbReference type="EMBL" id="CAH0111174.1"/>
    </source>
</evidence>
<evidence type="ECO:0000256" key="10">
    <source>
        <dbReference type="RuleBase" id="RU368004"/>
    </source>
</evidence>
<keyword evidence="9" id="KW-0479">Metal-binding</keyword>
<accession>A0A8J2S5X6</accession>
<reference evidence="12" key="1">
    <citation type="submission" date="2021-11" db="EMBL/GenBank/DDBJ databases">
        <authorList>
            <person name="Schell T."/>
        </authorList>
    </citation>
    <scope>NUCLEOTIDE SEQUENCE</scope>
    <source>
        <strain evidence="12">M5</strain>
    </source>
</reference>
<dbReference type="GO" id="GO:0030488">
    <property type="term" value="P:tRNA methylation"/>
    <property type="evidence" value="ECO:0007669"/>
    <property type="project" value="UniProtKB-UniRule"/>
</dbReference>
<dbReference type="PANTHER" id="PTHR21210:SF0">
    <property type="entry name" value="TRNA (URACIL-O(2)-)-METHYLTRANSFERASE-RELATED"/>
    <property type="match status" value="1"/>
</dbReference>
<evidence type="ECO:0000256" key="6">
    <source>
        <dbReference type="ARBA" id="ARBA00022691"/>
    </source>
</evidence>
<evidence type="ECO:0000256" key="2">
    <source>
        <dbReference type="ARBA" id="ARBA00009056"/>
    </source>
</evidence>
<evidence type="ECO:0000256" key="9">
    <source>
        <dbReference type="PROSITE-ProRule" id="PRU00723"/>
    </source>
</evidence>
<dbReference type="EC" id="2.1.1.211" evidence="10"/>
<keyword evidence="13" id="KW-1185">Reference proteome</keyword>
<dbReference type="PANTHER" id="PTHR21210">
    <property type="entry name" value="TRNA (URACIL-O(2)-)-METHYLTRANSFERASE-RELATED"/>
    <property type="match status" value="1"/>
</dbReference>
<dbReference type="AlphaFoldDB" id="A0A8J2S5X6"/>
<keyword evidence="6 10" id="KW-0949">S-adenosyl-L-methionine</keyword>
<dbReference type="OrthoDB" id="10047021at2759"/>
<keyword evidence="5 10" id="KW-0808">Transferase</keyword>
<dbReference type="GO" id="GO:0005737">
    <property type="term" value="C:cytoplasm"/>
    <property type="evidence" value="ECO:0007669"/>
    <property type="project" value="UniProtKB-SubCell"/>
</dbReference>
<dbReference type="Pfam" id="PF07757">
    <property type="entry name" value="AdoMet_MTase"/>
    <property type="match status" value="1"/>
</dbReference>
<dbReference type="PROSITE" id="PS50103">
    <property type="entry name" value="ZF_C3H1"/>
    <property type="match status" value="1"/>
</dbReference>
<proteinExistence type="inferred from homology"/>
<dbReference type="GO" id="GO:0008270">
    <property type="term" value="F:zinc ion binding"/>
    <property type="evidence" value="ECO:0007669"/>
    <property type="project" value="UniProtKB-KW"/>
</dbReference>
<feature type="domain" description="C3H1-type" evidence="11">
    <location>
        <begin position="571"/>
        <end position="598"/>
    </location>
</feature>
<protein>
    <recommendedName>
        <fullName evidence="10">tRNA (uracil-O(2)-)-methyltransferase</fullName>
        <ecNumber evidence="10">2.1.1.211</ecNumber>
    </recommendedName>
</protein>
<keyword evidence="9" id="KW-0863">Zinc-finger</keyword>
<evidence type="ECO:0000256" key="4">
    <source>
        <dbReference type="ARBA" id="ARBA00022603"/>
    </source>
</evidence>
<evidence type="ECO:0000256" key="7">
    <source>
        <dbReference type="ARBA" id="ARBA00022694"/>
    </source>
</evidence>
<sequence>MAERFWNTLKVWSQKPHVVNKRLSGVASIANWKCVSNFLSWEAIIETHLKLIGLDEVELAKQMNDMKWNQTEHWSIEEHKEESNLCIASIRKCLPKQNSRHQTIYELEVIDFKLKCAVYLPLSEPVEGEIEHLISPCPYAVVLGSSDIELNVFKGDVKGDWLLQNVLPKLRKWHAEMDEQHSAVESIRLVSLEAYNNLYQELKKKYVPELKRVWPECTDPQKFIHEDVAIASYLILVWRQEREQLKLNPDYRQTFIDIGCGNGLLVYLLTSEGYPGKGIDIRARRIWSLYPPEIKLEVSTLIPSEDTFFLEFDWLLGNHSDELTPWIPVMALQSSFKRQPERLPTRYWVLPCCPFSFWGKFQREKFNSANSSRYFEYLRFVGEIGRNCGYQVEEDRMRIPSTRRTCFVGSIQPKSESEWAELLKVKSRMIALSKEGVEETKFQPRSAVELIRNCTRVERSIQDSFINLTAKCLLDCGTQNQPGEWNPGGEINLTDLVTLVRQDFKDFDQLKSECGGIQTLLRNHSHIFIVQNKCVRFRSPKELSIDEWRNQQKHSKAKKRSRLDHPSTRTDVKTRICWFFVNHPDGCPLNQELCRYLH</sequence>
<dbReference type="EMBL" id="CAKKLH010000311">
    <property type="protein sequence ID" value="CAH0111174.1"/>
    <property type="molecule type" value="Genomic_DNA"/>
</dbReference>
<dbReference type="GO" id="GO:0141101">
    <property type="term" value="F:tRNA(Ser) (uridine(44)-2'-O-)-methyltransferase activity"/>
    <property type="evidence" value="ECO:0007669"/>
    <property type="project" value="UniProtKB-EC"/>
</dbReference>
<evidence type="ECO:0000259" key="11">
    <source>
        <dbReference type="PROSITE" id="PS50103"/>
    </source>
</evidence>
<evidence type="ECO:0000313" key="13">
    <source>
        <dbReference type="Proteomes" id="UP000789390"/>
    </source>
</evidence>
<gene>
    <name evidence="12" type="ORF">DGAL_LOCUS14808</name>
</gene>
<dbReference type="InterPro" id="IPR000571">
    <property type="entry name" value="Znf_CCCH"/>
</dbReference>
<evidence type="ECO:0000256" key="5">
    <source>
        <dbReference type="ARBA" id="ARBA00022679"/>
    </source>
</evidence>
<name>A0A8J2S5X6_9CRUS</name>
<evidence type="ECO:0000256" key="1">
    <source>
        <dbReference type="ARBA" id="ARBA00004496"/>
    </source>
</evidence>
<comment type="catalytic activity">
    <reaction evidence="8 10">
        <text>uridine(44) in tRNA(Ser) + S-adenosyl-L-methionine = 2'-O-methyluridine(44) in tRNA(Ser) + S-adenosyl-L-homocysteine + H(+)</text>
        <dbReference type="Rhea" id="RHEA:43100"/>
        <dbReference type="Rhea" id="RHEA-COMP:10339"/>
        <dbReference type="Rhea" id="RHEA-COMP:10340"/>
        <dbReference type="ChEBI" id="CHEBI:15378"/>
        <dbReference type="ChEBI" id="CHEBI:57856"/>
        <dbReference type="ChEBI" id="CHEBI:59789"/>
        <dbReference type="ChEBI" id="CHEBI:65315"/>
        <dbReference type="ChEBI" id="CHEBI:74478"/>
        <dbReference type="EC" id="2.1.1.211"/>
    </reaction>
</comment>
<keyword evidence="3 10" id="KW-0963">Cytoplasm</keyword>
<comment type="function">
    <text evidence="10">Adenosyl-L-methionine (AdoMet)-dependent tRNA (uracil-O(2)-)-methyltransferase.</text>
</comment>
<keyword evidence="9" id="KW-0862">Zinc</keyword>
<comment type="similarity">
    <text evidence="2 10">Belongs to the TRM44 family.</text>
</comment>
<dbReference type="Proteomes" id="UP000789390">
    <property type="component" value="Unassembled WGS sequence"/>
</dbReference>
<evidence type="ECO:0000256" key="8">
    <source>
        <dbReference type="ARBA" id="ARBA00047957"/>
    </source>
</evidence>
<organism evidence="12 13">
    <name type="scientific">Daphnia galeata</name>
    <dbReference type="NCBI Taxonomy" id="27404"/>
    <lineage>
        <taxon>Eukaryota</taxon>
        <taxon>Metazoa</taxon>
        <taxon>Ecdysozoa</taxon>
        <taxon>Arthropoda</taxon>
        <taxon>Crustacea</taxon>
        <taxon>Branchiopoda</taxon>
        <taxon>Diplostraca</taxon>
        <taxon>Cladocera</taxon>
        <taxon>Anomopoda</taxon>
        <taxon>Daphniidae</taxon>
        <taxon>Daphnia</taxon>
    </lineage>
</organism>
<comment type="caution">
    <text evidence="12">The sequence shown here is derived from an EMBL/GenBank/DDBJ whole genome shotgun (WGS) entry which is preliminary data.</text>
</comment>
<dbReference type="InterPro" id="IPR011671">
    <property type="entry name" value="tRNA_uracil_MeTrfase"/>
</dbReference>
<keyword evidence="7 10" id="KW-0819">tRNA processing</keyword>
<feature type="zinc finger region" description="C3H1-type" evidence="9">
    <location>
        <begin position="571"/>
        <end position="598"/>
    </location>
</feature>
<evidence type="ECO:0000256" key="3">
    <source>
        <dbReference type="ARBA" id="ARBA00022490"/>
    </source>
</evidence>
<keyword evidence="4 10" id="KW-0489">Methyltransferase</keyword>
<comment type="subcellular location">
    <subcellularLocation>
        <location evidence="1 10">Cytoplasm</location>
    </subcellularLocation>
</comment>